<dbReference type="EMBL" id="JBHSXS010000004">
    <property type="protein sequence ID" value="MFC6880170.1"/>
    <property type="molecule type" value="Genomic_DNA"/>
</dbReference>
<dbReference type="CDD" id="cd00093">
    <property type="entry name" value="HTH_XRE"/>
    <property type="match status" value="1"/>
</dbReference>
<dbReference type="Gene3D" id="1.10.260.40">
    <property type="entry name" value="lambda repressor-like DNA-binding domains"/>
    <property type="match status" value="1"/>
</dbReference>
<protein>
    <submittedName>
        <fullName evidence="2">Helix-turn-helix domain-containing protein</fullName>
    </submittedName>
</protein>
<dbReference type="InterPro" id="IPR043917">
    <property type="entry name" value="DUF5753"/>
</dbReference>
<proteinExistence type="predicted"/>
<gene>
    <name evidence="2" type="ORF">ACFQKB_10380</name>
</gene>
<reference evidence="3" key="1">
    <citation type="journal article" date="2019" name="Int. J. Syst. Evol. Microbiol.">
        <title>The Global Catalogue of Microorganisms (GCM) 10K type strain sequencing project: providing services to taxonomists for standard genome sequencing and annotation.</title>
        <authorList>
            <consortium name="The Broad Institute Genomics Platform"/>
            <consortium name="The Broad Institute Genome Sequencing Center for Infectious Disease"/>
            <person name="Wu L."/>
            <person name="Ma J."/>
        </authorList>
    </citation>
    <scope>NUCLEOTIDE SEQUENCE [LARGE SCALE GENOMIC DNA]</scope>
    <source>
        <strain evidence="3">JCM 3369</strain>
    </source>
</reference>
<evidence type="ECO:0000313" key="2">
    <source>
        <dbReference type="EMBL" id="MFC6880170.1"/>
    </source>
</evidence>
<dbReference type="Proteomes" id="UP001596380">
    <property type="component" value="Unassembled WGS sequence"/>
</dbReference>
<dbReference type="RefSeq" id="WP_160820663.1">
    <property type="nucleotide sequence ID" value="NZ_JBHSXE010000001.1"/>
</dbReference>
<dbReference type="SMART" id="SM00530">
    <property type="entry name" value="HTH_XRE"/>
    <property type="match status" value="1"/>
</dbReference>
<dbReference type="Pfam" id="PF13560">
    <property type="entry name" value="HTH_31"/>
    <property type="match status" value="1"/>
</dbReference>
<feature type="domain" description="HTH cro/C1-type" evidence="1">
    <location>
        <begin position="16"/>
        <end position="72"/>
    </location>
</feature>
<keyword evidence="3" id="KW-1185">Reference proteome</keyword>
<sequence length="281" mass="31933">MSTPARQARKALGARLKGIRKDADLTGRALAAQAGWHPSLVSKIEHGAINISEDHVRKWCRVCDAEWERDDLIATVRSIDTMFMEWRRQLRSGTRQRQKLSSTFEAETNFFRVFEPLFIPGLLQTAEYAETMLAMTVDFHGLPNDTEAGVEARMFRQQVLYRGERKFHMVITQAALTIGVVPSHVTRGQLDRLLTLSSLPRLHLGIIPTRAPHKYFPLHGFWIMDDREVLFETISAEVKLTQSHEVAVYRRAFDRLAASAVYGSEARSLITQATEELASEI</sequence>
<accession>A0ABW2CGQ3</accession>
<comment type="caution">
    <text evidence="2">The sequence shown here is derived from an EMBL/GenBank/DDBJ whole genome shotgun (WGS) entry which is preliminary data.</text>
</comment>
<organism evidence="2 3">
    <name type="scientific">Actinomadura yumaensis</name>
    <dbReference type="NCBI Taxonomy" id="111807"/>
    <lineage>
        <taxon>Bacteria</taxon>
        <taxon>Bacillati</taxon>
        <taxon>Actinomycetota</taxon>
        <taxon>Actinomycetes</taxon>
        <taxon>Streptosporangiales</taxon>
        <taxon>Thermomonosporaceae</taxon>
        <taxon>Actinomadura</taxon>
    </lineage>
</organism>
<evidence type="ECO:0000313" key="3">
    <source>
        <dbReference type="Proteomes" id="UP001596380"/>
    </source>
</evidence>
<dbReference type="SUPFAM" id="SSF47413">
    <property type="entry name" value="lambda repressor-like DNA-binding domains"/>
    <property type="match status" value="1"/>
</dbReference>
<dbReference type="Pfam" id="PF19054">
    <property type="entry name" value="DUF5753"/>
    <property type="match status" value="1"/>
</dbReference>
<dbReference type="InterPro" id="IPR001387">
    <property type="entry name" value="Cro/C1-type_HTH"/>
</dbReference>
<dbReference type="PROSITE" id="PS50943">
    <property type="entry name" value="HTH_CROC1"/>
    <property type="match status" value="1"/>
</dbReference>
<dbReference type="InterPro" id="IPR010982">
    <property type="entry name" value="Lambda_DNA-bd_dom_sf"/>
</dbReference>
<name>A0ABW2CGQ3_9ACTN</name>
<evidence type="ECO:0000259" key="1">
    <source>
        <dbReference type="PROSITE" id="PS50943"/>
    </source>
</evidence>